<keyword evidence="1" id="KW-0902">Two-component regulatory system</keyword>
<keyword evidence="4" id="KW-1185">Reference proteome</keyword>
<dbReference type="RefSeq" id="WP_035579958.1">
    <property type="nucleotide sequence ID" value="NZ_ARYJ01000004.1"/>
</dbReference>
<evidence type="ECO:0000259" key="2">
    <source>
        <dbReference type="Pfam" id="PF01627"/>
    </source>
</evidence>
<dbReference type="OrthoDB" id="7173540at2"/>
<feature type="domain" description="HPt" evidence="2">
    <location>
        <begin position="47"/>
        <end position="102"/>
    </location>
</feature>
<protein>
    <recommendedName>
        <fullName evidence="2">HPt domain-containing protein</fullName>
    </recommendedName>
</protein>
<dbReference type="InterPro" id="IPR036641">
    <property type="entry name" value="HPT_dom_sf"/>
</dbReference>
<accession>A0A059FEK9</accession>
<dbReference type="SUPFAM" id="SSF47226">
    <property type="entry name" value="Histidine-containing phosphotransfer domain, HPT domain"/>
    <property type="match status" value="1"/>
</dbReference>
<evidence type="ECO:0000313" key="3">
    <source>
        <dbReference type="EMBL" id="KCZ88963.1"/>
    </source>
</evidence>
<dbReference type="Proteomes" id="UP000024816">
    <property type="component" value="Unassembled WGS sequence"/>
</dbReference>
<organism evidence="3 4">
    <name type="scientific">Hyphomonas jannaschiana VP2</name>
    <dbReference type="NCBI Taxonomy" id="1280952"/>
    <lineage>
        <taxon>Bacteria</taxon>
        <taxon>Pseudomonadati</taxon>
        <taxon>Pseudomonadota</taxon>
        <taxon>Alphaproteobacteria</taxon>
        <taxon>Hyphomonadales</taxon>
        <taxon>Hyphomonadaceae</taxon>
        <taxon>Hyphomonas</taxon>
    </lineage>
</organism>
<dbReference type="Pfam" id="PF01627">
    <property type="entry name" value="Hpt"/>
    <property type="match status" value="1"/>
</dbReference>
<dbReference type="InterPro" id="IPR008207">
    <property type="entry name" value="Sig_transdc_His_kin_Hpt_dom"/>
</dbReference>
<dbReference type="STRING" id="1280952.HJA_06697"/>
<dbReference type="Gene3D" id="1.20.120.160">
    <property type="entry name" value="HPT domain"/>
    <property type="match status" value="1"/>
</dbReference>
<sequence>MSSTLALLDRDHLKSMTGGDTSLALEVIDIFREQTGLWMRLMDPKAEPKQWADAAHTLKGACLSLGALRLASYCELAEKAGRSETPPSVTAAAVLLGDVRDCLSATMEEVAKAAHELAGKGALRAS</sequence>
<name>A0A059FEK9_9PROT</name>
<reference evidence="3 4" key="1">
    <citation type="journal article" date="2014" name="Antonie Van Leeuwenhoek">
        <title>Hyphomonas beringensis sp. nov. and Hyphomonas chukchiensis sp. nov., isolated from surface seawater of the Bering Sea and Chukchi Sea.</title>
        <authorList>
            <person name="Li C."/>
            <person name="Lai Q."/>
            <person name="Li G."/>
            <person name="Dong C."/>
            <person name="Wang J."/>
            <person name="Liao Y."/>
            <person name="Shao Z."/>
        </authorList>
    </citation>
    <scope>NUCLEOTIDE SEQUENCE [LARGE SCALE GENOMIC DNA]</scope>
    <source>
        <strain evidence="3 4">VP2</strain>
    </source>
</reference>
<evidence type="ECO:0000256" key="1">
    <source>
        <dbReference type="ARBA" id="ARBA00023012"/>
    </source>
</evidence>
<dbReference type="AlphaFoldDB" id="A0A059FEK9"/>
<evidence type="ECO:0000313" key="4">
    <source>
        <dbReference type="Proteomes" id="UP000024816"/>
    </source>
</evidence>
<dbReference type="GO" id="GO:0000160">
    <property type="term" value="P:phosphorelay signal transduction system"/>
    <property type="evidence" value="ECO:0007669"/>
    <property type="project" value="UniProtKB-KW"/>
</dbReference>
<dbReference type="GO" id="GO:0004672">
    <property type="term" value="F:protein kinase activity"/>
    <property type="evidence" value="ECO:0007669"/>
    <property type="project" value="UniProtKB-ARBA"/>
</dbReference>
<dbReference type="PATRIC" id="fig|1280952.3.peg.1327"/>
<dbReference type="eggNOG" id="COG2198">
    <property type="taxonomic scope" value="Bacteria"/>
</dbReference>
<gene>
    <name evidence="3" type="ORF">HJA_06697</name>
</gene>
<comment type="caution">
    <text evidence="3">The sequence shown here is derived from an EMBL/GenBank/DDBJ whole genome shotgun (WGS) entry which is preliminary data.</text>
</comment>
<dbReference type="EMBL" id="ARYJ01000004">
    <property type="protein sequence ID" value="KCZ88963.1"/>
    <property type="molecule type" value="Genomic_DNA"/>
</dbReference>
<proteinExistence type="predicted"/>